<evidence type="ECO:0000256" key="1">
    <source>
        <dbReference type="SAM" id="SignalP"/>
    </source>
</evidence>
<dbReference type="Proteomes" id="UP001156870">
    <property type="component" value="Unassembled WGS sequence"/>
</dbReference>
<keyword evidence="1" id="KW-0732">Signal</keyword>
<name>A0AA37T912_9GAMM</name>
<organism evidence="2 3">
    <name type="scientific">Marinibactrum halimedae</name>
    <dbReference type="NCBI Taxonomy" id="1444977"/>
    <lineage>
        <taxon>Bacteria</taxon>
        <taxon>Pseudomonadati</taxon>
        <taxon>Pseudomonadota</taxon>
        <taxon>Gammaproteobacteria</taxon>
        <taxon>Cellvibrionales</taxon>
        <taxon>Cellvibrionaceae</taxon>
        <taxon>Marinibactrum</taxon>
    </lineage>
</organism>
<comment type="caution">
    <text evidence="2">The sequence shown here is derived from an EMBL/GenBank/DDBJ whole genome shotgun (WGS) entry which is preliminary data.</text>
</comment>
<feature type="signal peptide" evidence="1">
    <location>
        <begin position="1"/>
        <end position="25"/>
    </location>
</feature>
<evidence type="ECO:0000313" key="3">
    <source>
        <dbReference type="Proteomes" id="UP001156870"/>
    </source>
</evidence>
<sequence>MKTTSILSTLLMIIFSCIVASFALADSSDKVSPKIYSTADTLDSLCGNDEACRGEYIQKQRALFEAAKKECKDDQECMKVRLKEIREKTNR</sequence>
<keyword evidence="3" id="KW-1185">Reference proteome</keyword>
<reference evidence="2 3" key="1">
    <citation type="journal article" date="2014" name="Int. J. Syst. Evol. Microbiol.">
        <title>Complete genome sequence of Corynebacterium casei LMG S-19264T (=DSM 44701T), isolated from a smear-ripened cheese.</title>
        <authorList>
            <consortium name="US DOE Joint Genome Institute (JGI-PGF)"/>
            <person name="Walter F."/>
            <person name="Albersmeier A."/>
            <person name="Kalinowski J."/>
            <person name="Ruckert C."/>
        </authorList>
    </citation>
    <scope>NUCLEOTIDE SEQUENCE [LARGE SCALE GENOMIC DNA]</scope>
    <source>
        <strain evidence="2 3">NBRC 110095</strain>
    </source>
</reference>
<dbReference type="EMBL" id="BSPD01000020">
    <property type="protein sequence ID" value="GLS24867.1"/>
    <property type="molecule type" value="Genomic_DNA"/>
</dbReference>
<gene>
    <name evidence="2" type="ORF">GCM10007877_05810</name>
</gene>
<accession>A0AA37T912</accession>
<dbReference type="PROSITE" id="PS51257">
    <property type="entry name" value="PROKAR_LIPOPROTEIN"/>
    <property type="match status" value="1"/>
</dbReference>
<evidence type="ECO:0000313" key="2">
    <source>
        <dbReference type="EMBL" id="GLS24867.1"/>
    </source>
</evidence>
<protein>
    <submittedName>
        <fullName evidence="2">Uncharacterized protein</fullName>
    </submittedName>
</protein>
<dbReference type="AlphaFoldDB" id="A0AA37T912"/>
<proteinExistence type="predicted"/>
<feature type="chain" id="PRO_5041210683" evidence="1">
    <location>
        <begin position="26"/>
        <end position="91"/>
    </location>
</feature>
<dbReference type="RefSeq" id="WP_232592311.1">
    <property type="nucleotide sequence ID" value="NZ_BSPD01000020.1"/>
</dbReference>